<proteinExistence type="predicted"/>
<sequence>MRSHTDTPSLKCNVSLDHVNPGRSNHTESAYHGDRMLCSTRRENSYPGIGIAYVSTIRNRHYETAVRTLGQNSTEELVY</sequence>
<organism evidence="2 3">
    <name type="scientific">Colocasia esculenta</name>
    <name type="common">Wild taro</name>
    <name type="synonym">Arum esculentum</name>
    <dbReference type="NCBI Taxonomy" id="4460"/>
    <lineage>
        <taxon>Eukaryota</taxon>
        <taxon>Viridiplantae</taxon>
        <taxon>Streptophyta</taxon>
        <taxon>Embryophyta</taxon>
        <taxon>Tracheophyta</taxon>
        <taxon>Spermatophyta</taxon>
        <taxon>Magnoliopsida</taxon>
        <taxon>Liliopsida</taxon>
        <taxon>Araceae</taxon>
        <taxon>Aroideae</taxon>
        <taxon>Colocasieae</taxon>
        <taxon>Colocasia</taxon>
    </lineage>
</organism>
<protein>
    <submittedName>
        <fullName evidence="2">Uncharacterized protein</fullName>
    </submittedName>
</protein>
<feature type="compositionally biased region" description="Polar residues" evidence="1">
    <location>
        <begin position="1"/>
        <end position="12"/>
    </location>
</feature>
<keyword evidence="3" id="KW-1185">Reference proteome</keyword>
<evidence type="ECO:0000256" key="1">
    <source>
        <dbReference type="SAM" id="MobiDB-lite"/>
    </source>
</evidence>
<comment type="caution">
    <text evidence="2">The sequence shown here is derived from an EMBL/GenBank/DDBJ whole genome shotgun (WGS) entry which is preliminary data.</text>
</comment>
<dbReference type="AlphaFoldDB" id="A0A843XNV5"/>
<dbReference type="EMBL" id="NMUH01010177">
    <property type="protein sequence ID" value="MQM20780.1"/>
    <property type="molecule type" value="Genomic_DNA"/>
</dbReference>
<dbReference type="Proteomes" id="UP000652761">
    <property type="component" value="Unassembled WGS sequence"/>
</dbReference>
<evidence type="ECO:0000313" key="2">
    <source>
        <dbReference type="EMBL" id="MQM20780.1"/>
    </source>
</evidence>
<name>A0A843XNV5_COLES</name>
<gene>
    <name evidence="2" type="ORF">Taro_053808</name>
</gene>
<reference evidence="2" key="1">
    <citation type="submission" date="2017-07" db="EMBL/GenBank/DDBJ databases">
        <title>Taro Niue Genome Assembly and Annotation.</title>
        <authorList>
            <person name="Atibalentja N."/>
            <person name="Keating K."/>
            <person name="Fields C.J."/>
        </authorList>
    </citation>
    <scope>NUCLEOTIDE SEQUENCE</scope>
    <source>
        <strain evidence="2">Niue_2</strain>
        <tissue evidence="2">Leaf</tissue>
    </source>
</reference>
<feature type="region of interest" description="Disordered" evidence="1">
    <location>
        <begin position="1"/>
        <end position="30"/>
    </location>
</feature>
<accession>A0A843XNV5</accession>
<evidence type="ECO:0000313" key="3">
    <source>
        <dbReference type="Proteomes" id="UP000652761"/>
    </source>
</evidence>